<keyword evidence="2" id="KW-0812">Transmembrane</keyword>
<dbReference type="EMBL" id="JAULSW010000011">
    <property type="protein sequence ID" value="KAK3367567.1"/>
    <property type="molecule type" value="Genomic_DNA"/>
</dbReference>
<keyword evidence="3" id="KW-0732">Signal</keyword>
<feature type="transmembrane region" description="Helical" evidence="2">
    <location>
        <begin position="242"/>
        <end position="261"/>
    </location>
</feature>
<feature type="compositionally biased region" description="Polar residues" evidence="1">
    <location>
        <begin position="587"/>
        <end position="602"/>
    </location>
</feature>
<feature type="transmembrane region" description="Helical" evidence="2">
    <location>
        <begin position="374"/>
        <end position="396"/>
    </location>
</feature>
<evidence type="ECO:0000256" key="1">
    <source>
        <dbReference type="SAM" id="MobiDB-lite"/>
    </source>
</evidence>
<organism evidence="4 5">
    <name type="scientific">Podospora didyma</name>
    <dbReference type="NCBI Taxonomy" id="330526"/>
    <lineage>
        <taxon>Eukaryota</taxon>
        <taxon>Fungi</taxon>
        <taxon>Dikarya</taxon>
        <taxon>Ascomycota</taxon>
        <taxon>Pezizomycotina</taxon>
        <taxon>Sordariomycetes</taxon>
        <taxon>Sordariomycetidae</taxon>
        <taxon>Sordariales</taxon>
        <taxon>Podosporaceae</taxon>
        <taxon>Podospora</taxon>
    </lineage>
</organism>
<evidence type="ECO:0000256" key="3">
    <source>
        <dbReference type="SAM" id="SignalP"/>
    </source>
</evidence>
<keyword evidence="2" id="KW-1133">Transmembrane helix</keyword>
<name>A0AAE0K0W2_9PEZI</name>
<feature type="signal peptide" evidence="3">
    <location>
        <begin position="1"/>
        <end position="23"/>
    </location>
</feature>
<gene>
    <name evidence="4" type="ORF">B0H63DRAFT_515402</name>
</gene>
<reference evidence="4" key="2">
    <citation type="submission" date="2023-06" db="EMBL/GenBank/DDBJ databases">
        <authorList>
            <consortium name="Lawrence Berkeley National Laboratory"/>
            <person name="Haridas S."/>
            <person name="Hensen N."/>
            <person name="Bonometti L."/>
            <person name="Westerberg I."/>
            <person name="Brannstrom I.O."/>
            <person name="Guillou S."/>
            <person name="Cros-Aarteil S."/>
            <person name="Calhoun S."/>
            <person name="Kuo A."/>
            <person name="Mondo S."/>
            <person name="Pangilinan J."/>
            <person name="Riley R."/>
            <person name="LaButti K."/>
            <person name="Andreopoulos B."/>
            <person name="Lipzen A."/>
            <person name="Chen C."/>
            <person name="Yanf M."/>
            <person name="Daum C."/>
            <person name="Ng V."/>
            <person name="Clum A."/>
            <person name="Steindorff A."/>
            <person name="Ohm R."/>
            <person name="Martin F."/>
            <person name="Silar P."/>
            <person name="Natvig D."/>
            <person name="Lalanne C."/>
            <person name="Gautier V."/>
            <person name="Ament-velasquez S.L."/>
            <person name="Kruys A."/>
            <person name="Hutchinson M.I."/>
            <person name="Powell A.J."/>
            <person name="Barry K."/>
            <person name="Miller A.N."/>
            <person name="Grigoriev I.V."/>
            <person name="Debuchy R."/>
            <person name="Gladieux P."/>
            <person name="Thoren M.H."/>
            <person name="Johannesson H."/>
        </authorList>
    </citation>
    <scope>NUCLEOTIDE SEQUENCE</scope>
    <source>
        <strain evidence="4">CBS 232.78</strain>
    </source>
</reference>
<accession>A0AAE0K0W2</accession>
<comment type="caution">
    <text evidence="4">The sequence shown here is derived from an EMBL/GenBank/DDBJ whole genome shotgun (WGS) entry which is preliminary data.</text>
</comment>
<feature type="region of interest" description="Disordered" evidence="1">
    <location>
        <begin position="555"/>
        <end position="602"/>
    </location>
</feature>
<sequence>MFFQAASVIAIFSLLVEWPPSWANATANLSREDWEASIIDERQHNAFKFFDRDECMKFVNRLHNQSKIPYEYESDFFARNADGQLLNASGNMQVTIRGCELFCGPRTSYVDAGPRFMTWILPVILLLSNVELSPTEKRRFATFAHVLGNPVDALWSLVYTLQIWNKIYDVSRALYPNEDGKARIVGVVLAGFQELVGPDTAFAKNEQYFTTIFTEFGARNEDQFRHWRQAALELADARTDEILRTGLAIFLYILQIMSAFMPEVGGEPPTPPGGVIGCALFLSYLIPVAILSNCIGAFTSRRNCMDIMSRFVDAAAPRGKVYNQLTCRGLHQHGHIPIDWHDYFQKLHYRGGNPAFLPLKAAGLVNKSTAVSCLLLLLASTLPVLVGFGGAFPTIWFALPSGLSCRHIWVFVILGLWLWNAVVSCLLYFAFGPNHPRIHWVISLCKDVFIAAGALIIIPASAMGLFNECSCWGRSLFINDADVSIPLSTDGKYRENNKTIFPAFVAVALFLQICYSAVVIVAALRGITLMRWKETPRETLWAQVQRDRSRVVLVHPQHEAPPSPPPSSTRDLPAAGQDMAAAGMPDQQPSPYLSVQAQHDHL</sequence>
<feature type="transmembrane region" description="Helical" evidence="2">
    <location>
        <begin position="408"/>
        <end position="431"/>
    </location>
</feature>
<evidence type="ECO:0000313" key="5">
    <source>
        <dbReference type="Proteomes" id="UP001285441"/>
    </source>
</evidence>
<proteinExistence type="predicted"/>
<evidence type="ECO:0000256" key="2">
    <source>
        <dbReference type="SAM" id="Phobius"/>
    </source>
</evidence>
<reference evidence="4" key="1">
    <citation type="journal article" date="2023" name="Mol. Phylogenet. Evol.">
        <title>Genome-scale phylogeny and comparative genomics of the fungal order Sordariales.</title>
        <authorList>
            <person name="Hensen N."/>
            <person name="Bonometti L."/>
            <person name="Westerberg I."/>
            <person name="Brannstrom I.O."/>
            <person name="Guillou S."/>
            <person name="Cros-Aarteil S."/>
            <person name="Calhoun S."/>
            <person name="Haridas S."/>
            <person name="Kuo A."/>
            <person name="Mondo S."/>
            <person name="Pangilinan J."/>
            <person name="Riley R."/>
            <person name="LaButti K."/>
            <person name="Andreopoulos B."/>
            <person name="Lipzen A."/>
            <person name="Chen C."/>
            <person name="Yan M."/>
            <person name="Daum C."/>
            <person name="Ng V."/>
            <person name="Clum A."/>
            <person name="Steindorff A."/>
            <person name="Ohm R.A."/>
            <person name="Martin F."/>
            <person name="Silar P."/>
            <person name="Natvig D.O."/>
            <person name="Lalanne C."/>
            <person name="Gautier V."/>
            <person name="Ament-Velasquez S.L."/>
            <person name="Kruys A."/>
            <person name="Hutchinson M.I."/>
            <person name="Powell A.J."/>
            <person name="Barry K."/>
            <person name="Miller A.N."/>
            <person name="Grigoriev I.V."/>
            <person name="Debuchy R."/>
            <person name="Gladieux P."/>
            <person name="Hiltunen Thoren M."/>
            <person name="Johannesson H."/>
        </authorList>
    </citation>
    <scope>NUCLEOTIDE SEQUENCE</scope>
    <source>
        <strain evidence="4">CBS 232.78</strain>
    </source>
</reference>
<keyword evidence="5" id="KW-1185">Reference proteome</keyword>
<feature type="transmembrane region" description="Helical" evidence="2">
    <location>
        <begin position="500"/>
        <end position="524"/>
    </location>
</feature>
<keyword evidence="2" id="KW-0472">Membrane</keyword>
<protein>
    <submittedName>
        <fullName evidence="4">Uncharacterized protein</fullName>
    </submittedName>
</protein>
<feature type="transmembrane region" description="Helical" evidence="2">
    <location>
        <begin position="273"/>
        <end position="298"/>
    </location>
</feature>
<feature type="chain" id="PRO_5041921425" evidence="3">
    <location>
        <begin position="24"/>
        <end position="602"/>
    </location>
</feature>
<evidence type="ECO:0000313" key="4">
    <source>
        <dbReference type="EMBL" id="KAK3367567.1"/>
    </source>
</evidence>
<feature type="transmembrane region" description="Helical" evidence="2">
    <location>
        <begin position="438"/>
        <end position="458"/>
    </location>
</feature>
<dbReference type="AlphaFoldDB" id="A0AAE0K0W2"/>
<dbReference type="Proteomes" id="UP001285441">
    <property type="component" value="Unassembled WGS sequence"/>
</dbReference>